<evidence type="ECO:0000259" key="15">
    <source>
        <dbReference type="SMART" id="SM00839"/>
    </source>
</evidence>
<sequence>MSTFSPKAPLIGFTSESFEHEQVVLHHDPASGLKSVVAIHSTALGPALGGARFHPYNSDEEAITDALNLSRGMSYKNAMAGLDFGGGKAIVVGDPAEAKTAELLLAFGRLVNSLGGRYITACDAGTCVTDMDVVARECRWTLTRSSETGGAGDPSIATALGVLQGMRAAALHRWGTPSLQGRTVGVAGLGKVGHRLVEHLFNEGARVVVTDVRQEPLRHIAEKFPRIGIIDNTENLVRFRGMDIYAPCALGGALDDDVAREITADVVCGAANNQLAHTGIESLLAERGTLYLPDYVVNAGGAIQATGELRGLTPGQTMVRVEKIFDTALTVLEHAQTEGILPGVAADRIAEQRIAAASGARVKGTGPSRNSQEGRDDTGWQRKR</sequence>
<dbReference type="InterPro" id="IPR046346">
    <property type="entry name" value="Aminoacid_DH-like_N_sf"/>
</dbReference>
<evidence type="ECO:0000256" key="13">
    <source>
        <dbReference type="RuleBase" id="RU004417"/>
    </source>
</evidence>
<dbReference type="InterPro" id="IPR006097">
    <property type="entry name" value="Glu/Leu/Phe/Val/Trp_DH_dimer"/>
</dbReference>
<dbReference type="GO" id="GO:0006574">
    <property type="term" value="P:L-valine catabolic process"/>
    <property type="evidence" value="ECO:0007669"/>
    <property type="project" value="UniProtKB-UniPathway"/>
</dbReference>
<feature type="compositionally biased region" description="Basic and acidic residues" evidence="14">
    <location>
        <begin position="372"/>
        <end position="384"/>
    </location>
</feature>
<keyword evidence="7" id="KW-0101">Branched-chain amino acid catabolism</keyword>
<dbReference type="GO" id="GO:0005737">
    <property type="term" value="C:cytoplasm"/>
    <property type="evidence" value="ECO:0007669"/>
    <property type="project" value="UniProtKB-SubCell"/>
</dbReference>
<evidence type="ECO:0000256" key="8">
    <source>
        <dbReference type="ARBA" id="ARBA00023002"/>
    </source>
</evidence>
<dbReference type="EC" id="1.4.1.23" evidence="5"/>
<dbReference type="EMBL" id="JACHJL010000007">
    <property type="protein sequence ID" value="MBB5936235.1"/>
    <property type="molecule type" value="Genomic_DNA"/>
</dbReference>
<accession>A0A7W9Q9R8</accession>
<proteinExistence type="inferred from homology"/>
<comment type="similarity">
    <text evidence="3 13">Belongs to the Glu/Leu/Phe/Val dehydrogenases family.</text>
</comment>
<dbReference type="InterPro" id="IPR036291">
    <property type="entry name" value="NAD(P)-bd_dom_sf"/>
</dbReference>
<dbReference type="PRINTS" id="PR00082">
    <property type="entry name" value="GLFDHDRGNASE"/>
</dbReference>
<keyword evidence="8 13" id="KW-0560">Oxidoreductase</keyword>
<evidence type="ECO:0000256" key="10">
    <source>
        <dbReference type="ARBA" id="ARBA00048547"/>
    </source>
</evidence>
<dbReference type="Gene3D" id="3.40.50.10860">
    <property type="entry name" value="Leucine Dehydrogenase, chain A, domain 1"/>
    <property type="match status" value="1"/>
</dbReference>
<keyword evidence="12" id="KW-0547">Nucleotide-binding</keyword>
<comment type="subunit">
    <text evidence="4">Homodimer.</text>
</comment>
<dbReference type="GO" id="GO:0000166">
    <property type="term" value="F:nucleotide binding"/>
    <property type="evidence" value="ECO:0007669"/>
    <property type="project" value="UniProtKB-KW"/>
</dbReference>
<keyword evidence="9 12" id="KW-0520">NAD</keyword>
<comment type="pathway">
    <text evidence="2">Amino-acid degradation; L-valine degradation.</text>
</comment>
<gene>
    <name evidence="16" type="ORF">FHS42_003310</name>
</gene>
<dbReference type="PANTHER" id="PTHR42722">
    <property type="entry name" value="LEUCINE DEHYDROGENASE"/>
    <property type="match status" value="1"/>
</dbReference>
<dbReference type="SMART" id="SM00839">
    <property type="entry name" value="ELFV_dehydrog"/>
    <property type="match status" value="1"/>
</dbReference>
<evidence type="ECO:0000256" key="14">
    <source>
        <dbReference type="SAM" id="MobiDB-lite"/>
    </source>
</evidence>
<dbReference type="AlphaFoldDB" id="A0A7W9Q9R8"/>
<dbReference type="SUPFAM" id="SSF51735">
    <property type="entry name" value="NAD(P)-binding Rossmann-fold domains"/>
    <property type="match status" value="1"/>
</dbReference>
<evidence type="ECO:0000256" key="9">
    <source>
        <dbReference type="ARBA" id="ARBA00023027"/>
    </source>
</evidence>
<evidence type="ECO:0000256" key="11">
    <source>
        <dbReference type="PIRSR" id="PIRSR000188-1"/>
    </source>
</evidence>
<comment type="caution">
    <text evidence="16">The sequence shown here is derived from an EMBL/GenBank/DDBJ whole genome shotgun (WGS) entry which is preliminary data.</text>
</comment>
<dbReference type="Pfam" id="PF00208">
    <property type="entry name" value="ELFV_dehydrog"/>
    <property type="match status" value="1"/>
</dbReference>
<dbReference type="RefSeq" id="WP_184572842.1">
    <property type="nucleotide sequence ID" value="NZ_JACHJL010000007.1"/>
</dbReference>
<evidence type="ECO:0000256" key="5">
    <source>
        <dbReference type="ARBA" id="ARBA00012136"/>
    </source>
</evidence>
<dbReference type="CDD" id="cd01075">
    <property type="entry name" value="NAD_bind_Leu_Phe_Val_DH"/>
    <property type="match status" value="1"/>
</dbReference>
<dbReference type="PANTHER" id="PTHR42722:SF1">
    <property type="entry name" value="VALINE DEHYDROGENASE"/>
    <property type="match status" value="1"/>
</dbReference>
<dbReference type="Gene3D" id="3.40.50.720">
    <property type="entry name" value="NAD(P)-binding Rossmann-like Domain"/>
    <property type="match status" value="1"/>
</dbReference>
<dbReference type="PIRSF" id="PIRSF000188">
    <property type="entry name" value="Phe_leu_dh"/>
    <property type="match status" value="1"/>
</dbReference>
<reference evidence="16 17" key="1">
    <citation type="submission" date="2020-08" db="EMBL/GenBank/DDBJ databases">
        <title>Genomic Encyclopedia of Type Strains, Phase III (KMG-III): the genomes of soil and plant-associated and newly described type strains.</title>
        <authorList>
            <person name="Whitman W."/>
        </authorList>
    </citation>
    <scope>NUCLEOTIDE SEQUENCE [LARGE SCALE GENOMIC DNA]</scope>
    <source>
        <strain evidence="16 17">CECT 8305</strain>
    </source>
</reference>
<comment type="subcellular location">
    <subcellularLocation>
        <location evidence="1">Cytoplasm</location>
    </subcellularLocation>
</comment>
<organism evidence="16 17">
    <name type="scientific">Streptomyces zagrosensis</name>
    <dbReference type="NCBI Taxonomy" id="1042984"/>
    <lineage>
        <taxon>Bacteria</taxon>
        <taxon>Bacillati</taxon>
        <taxon>Actinomycetota</taxon>
        <taxon>Actinomycetes</taxon>
        <taxon>Kitasatosporales</taxon>
        <taxon>Streptomycetaceae</taxon>
        <taxon>Streptomyces</taxon>
    </lineage>
</organism>
<evidence type="ECO:0000256" key="7">
    <source>
        <dbReference type="ARBA" id="ARBA00022456"/>
    </source>
</evidence>
<dbReference type="SUPFAM" id="SSF53223">
    <property type="entry name" value="Aminoacid dehydrogenase-like, N-terminal domain"/>
    <property type="match status" value="1"/>
</dbReference>
<feature type="active site" description="Proton donor/acceptor" evidence="11">
    <location>
        <position position="88"/>
    </location>
</feature>
<dbReference type="Proteomes" id="UP000588098">
    <property type="component" value="Unassembled WGS sequence"/>
</dbReference>
<feature type="domain" description="Glutamate/phenylalanine/leucine/valine/L-tryptophan dehydrogenase C-terminal" evidence="15">
    <location>
        <begin position="152"/>
        <end position="359"/>
    </location>
</feature>
<feature type="binding site" evidence="12">
    <location>
        <begin position="188"/>
        <end position="193"/>
    </location>
    <ligand>
        <name>NAD(+)</name>
        <dbReference type="ChEBI" id="CHEBI:57540"/>
    </ligand>
</feature>
<evidence type="ECO:0000256" key="3">
    <source>
        <dbReference type="ARBA" id="ARBA00006382"/>
    </source>
</evidence>
<evidence type="ECO:0000313" key="17">
    <source>
        <dbReference type="Proteomes" id="UP000588098"/>
    </source>
</evidence>
<evidence type="ECO:0000256" key="6">
    <source>
        <dbReference type="ARBA" id="ARBA00017332"/>
    </source>
</evidence>
<dbReference type="InterPro" id="IPR006095">
    <property type="entry name" value="Glu/Leu/Phe/Val/Trp_DH"/>
</dbReference>
<dbReference type="Pfam" id="PF02812">
    <property type="entry name" value="ELFV_dehydrog_N"/>
    <property type="match status" value="1"/>
</dbReference>
<evidence type="ECO:0000256" key="12">
    <source>
        <dbReference type="PIRSR" id="PIRSR000188-2"/>
    </source>
</evidence>
<dbReference type="InterPro" id="IPR016211">
    <property type="entry name" value="Glu/Phe/Leu/Val/Trp_DH_bac/arc"/>
</dbReference>
<dbReference type="GO" id="GO:0043837">
    <property type="term" value="F:valine dehydrogenase (NAD+) activity"/>
    <property type="evidence" value="ECO:0007669"/>
    <property type="project" value="UniProtKB-EC"/>
</dbReference>
<comment type="catalytic activity">
    <reaction evidence="10">
        <text>L-valine + NAD(+) + H2O = 3-methyl-2-oxobutanoate + NH4(+) + NADH + H(+)</text>
        <dbReference type="Rhea" id="RHEA:30763"/>
        <dbReference type="ChEBI" id="CHEBI:11851"/>
        <dbReference type="ChEBI" id="CHEBI:15377"/>
        <dbReference type="ChEBI" id="CHEBI:15378"/>
        <dbReference type="ChEBI" id="CHEBI:28938"/>
        <dbReference type="ChEBI" id="CHEBI:57540"/>
        <dbReference type="ChEBI" id="CHEBI:57762"/>
        <dbReference type="ChEBI" id="CHEBI:57945"/>
        <dbReference type="EC" id="1.4.1.23"/>
    </reaction>
</comment>
<evidence type="ECO:0000313" key="16">
    <source>
        <dbReference type="EMBL" id="MBB5936235.1"/>
    </source>
</evidence>
<protein>
    <recommendedName>
        <fullName evidence="6">Valine dehydrogenase</fullName>
        <ecNumber evidence="5">1.4.1.23</ecNumber>
    </recommendedName>
</protein>
<keyword evidence="17" id="KW-1185">Reference proteome</keyword>
<evidence type="ECO:0000256" key="4">
    <source>
        <dbReference type="ARBA" id="ARBA00011738"/>
    </source>
</evidence>
<feature type="region of interest" description="Disordered" evidence="14">
    <location>
        <begin position="357"/>
        <end position="384"/>
    </location>
</feature>
<name>A0A7W9Q9R8_9ACTN</name>
<dbReference type="InterPro" id="IPR006096">
    <property type="entry name" value="Glu/Leu/Phe/Val/Trp_DH_C"/>
</dbReference>
<evidence type="ECO:0000256" key="2">
    <source>
        <dbReference type="ARBA" id="ARBA00005109"/>
    </source>
</evidence>
<dbReference type="UniPathway" id="UPA00362"/>
<evidence type="ECO:0000256" key="1">
    <source>
        <dbReference type="ARBA" id="ARBA00004496"/>
    </source>
</evidence>